<keyword evidence="3" id="KW-1185">Reference proteome</keyword>
<accession>A0A1T4MDQ8</accession>
<keyword evidence="1" id="KW-0175">Coiled coil</keyword>
<sequence>MKNDLLNAVVAISNTANAINPLNNGNIQNNEELLKWIKPLIDTFSEYDKNIILTYYDTIDKVTSNNFLKNSWLYKLIESTLSSERYHFISKTLQDSDLDDVEMLKHLSEKLNNILINKAIEYNNIGNKKIKDEKITLAAGNAGAGLLGAFLFFAPYIAAAAAIAANTAGGLLISEGKELKTKAADLEIQVSSMKNDFSKLANNFSNAFTYSTILDLSQKEKNDFKNVLHKIIDNCDSILQKILTISNNIDDKYLINQINNVKNVINRLRNSIIIELSILNNNKDNTTNKDEFDNYAGIN</sequence>
<gene>
    <name evidence="2" type="ORF">SAMN02745154_00693</name>
</gene>
<protein>
    <submittedName>
        <fullName evidence="2">Uncharacterized protein</fullName>
    </submittedName>
</protein>
<organism evidence="2 3">
    <name type="scientific">Mycoplasmopsis verecunda</name>
    <dbReference type="NCBI Taxonomy" id="171291"/>
    <lineage>
        <taxon>Bacteria</taxon>
        <taxon>Bacillati</taxon>
        <taxon>Mycoplasmatota</taxon>
        <taxon>Mycoplasmoidales</taxon>
        <taxon>Metamycoplasmataceae</taxon>
        <taxon>Mycoplasmopsis</taxon>
    </lineage>
</organism>
<dbReference type="EMBL" id="FUXF01000040">
    <property type="protein sequence ID" value="SJZ65072.1"/>
    <property type="molecule type" value="Genomic_DNA"/>
</dbReference>
<proteinExistence type="predicted"/>
<dbReference type="RefSeq" id="WP_078747381.1">
    <property type="nucleotide sequence ID" value="NZ_CP137850.1"/>
</dbReference>
<evidence type="ECO:0000313" key="2">
    <source>
        <dbReference type="EMBL" id="SJZ65072.1"/>
    </source>
</evidence>
<name>A0A1T4MDQ8_9BACT</name>
<evidence type="ECO:0000313" key="3">
    <source>
        <dbReference type="Proteomes" id="UP000190389"/>
    </source>
</evidence>
<feature type="coiled-coil region" evidence="1">
    <location>
        <begin position="176"/>
        <end position="203"/>
    </location>
</feature>
<dbReference type="Proteomes" id="UP000190389">
    <property type="component" value="Unassembled WGS sequence"/>
</dbReference>
<reference evidence="3" key="1">
    <citation type="submission" date="2017-02" db="EMBL/GenBank/DDBJ databases">
        <authorList>
            <person name="Varghese N."/>
            <person name="Submissions S."/>
        </authorList>
    </citation>
    <scope>NUCLEOTIDE SEQUENCE [LARGE SCALE GENOMIC DNA]</scope>
    <source>
        <strain evidence="3">ATCC 27862</strain>
    </source>
</reference>
<evidence type="ECO:0000256" key="1">
    <source>
        <dbReference type="SAM" id="Coils"/>
    </source>
</evidence>
<dbReference type="AlphaFoldDB" id="A0A1T4MDQ8"/>